<dbReference type="eggNOG" id="COG2137">
    <property type="taxonomic scope" value="Bacteria"/>
</dbReference>
<sequence>MNKITKIEVQKKRKDRVNIYVNNEYRFSCSSELVFLHSLKSGMSIDVDYIEKIVEEENYIKCKNDALKAIEKSYKTEREISVKLLQKDHSEKNINRAIKFLKQYNFIDDCKYADLYIKEKIKKQGKKKIKYELLKKGIEENIIDDKLNNVSYEYEVSIINELARKKYNIFMKSENNSFKIYSKLFNYLSRLGYSSNIIKDTLKKIIGDITEDNNFIGNMKITHEKNYEELHRIAEKKYNLVIKNESNSMKVYAKLWRFLISKGYSSEDVKQELKNLME</sequence>
<dbReference type="KEGG" id="cpae:CPAST_c16390"/>
<dbReference type="PANTHER" id="PTHR33602:SF1">
    <property type="entry name" value="REGULATORY PROTEIN RECX FAMILY PROTEIN"/>
    <property type="match status" value="1"/>
</dbReference>
<dbReference type="NCBIfam" id="NF001058">
    <property type="entry name" value="PRK00117.4-1"/>
    <property type="match status" value="1"/>
</dbReference>
<accession>A0A0H3J2N6</accession>
<protein>
    <recommendedName>
        <fullName evidence="3 5">Regulatory protein RecX</fullName>
    </recommendedName>
</protein>
<dbReference type="Pfam" id="PF02631">
    <property type="entry name" value="RecX_HTH2"/>
    <property type="match status" value="1"/>
</dbReference>
<dbReference type="InterPro" id="IPR003783">
    <property type="entry name" value="Regulatory_RecX"/>
</dbReference>
<dbReference type="PANTHER" id="PTHR33602">
    <property type="entry name" value="REGULATORY PROTEIN RECX FAMILY PROTEIN"/>
    <property type="match status" value="1"/>
</dbReference>
<dbReference type="KEGG" id="cpat:CLPA_c16390"/>
<dbReference type="EMBL" id="JPGY02000001">
    <property type="protein sequence ID" value="KRU12290.1"/>
    <property type="molecule type" value="Genomic_DNA"/>
</dbReference>
<dbReference type="InterPro" id="IPR053926">
    <property type="entry name" value="RecX_HTH_1st"/>
</dbReference>
<dbReference type="Pfam" id="PF21981">
    <property type="entry name" value="RecX_HTH3"/>
    <property type="match status" value="1"/>
</dbReference>
<evidence type="ECO:0000256" key="4">
    <source>
        <dbReference type="ARBA" id="ARBA00022490"/>
    </source>
</evidence>
<feature type="domain" description="RecX second three-helical" evidence="6">
    <location>
        <begin position="108"/>
        <end position="146"/>
    </location>
</feature>
<comment type="subcellular location">
    <subcellularLocation>
        <location evidence="1 5">Cytoplasm</location>
    </subcellularLocation>
</comment>
<evidence type="ECO:0000256" key="5">
    <source>
        <dbReference type="HAMAP-Rule" id="MF_01114"/>
    </source>
</evidence>
<feature type="domain" description="RecX first three-helical" evidence="8">
    <location>
        <begin position="62"/>
        <end position="101"/>
    </location>
</feature>
<reference evidence="9 12" key="1">
    <citation type="journal article" date="2015" name="Genome Announc.">
        <title>Complete Genome Sequence of the Nitrogen-Fixing and Solvent-Producing Clostridium pasteurianum DSM 525.</title>
        <authorList>
            <person name="Poehlein A."/>
            <person name="Grosse-Honebrink A."/>
            <person name="Zhang Y."/>
            <person name="Minton N.P."/>
            <person name="Daniel R."/>
        </authorList>
    </citation>
    <scope>NUCLEOTIDE SEQUENCE [LARGE SCALE GENOMIC DNA]</scope>
    <source>
        <strain evidence="9">DSM 525</strain>
        <strain evidence="12">DSM 525 / ATCC 6013</strain>
    </source>
</reference>
<comment type="similarity">
    <text evidence="2 5">Belongs to the RecX family.</text>
</comment>
<evidence type="ECO:0000313" key="10">
    <source>
        <dbReference type="EMBL" id="KRU12290.1"/>
    </source>
</evidence>
<evidence type="ECO:0000259" key="6">
    <source>
        <dbReference type="Pfam" id="PF02631"/>
    </source>
</evidence>
<dbReference type="GO" id="GO:0006282">
    <property type="term" value="P:regulation of DNA repair"/>
    <property type="evidence" value="ECO:0007669"/>
    <property type="project" value="UniProtKB-UniRule"/>
</dbReference>
<evidence type="ECO:0000313" key="12">
    <source>
        <dbReference type="Proteomes" id="UP000030905"/>
    </source>
</evidence>
<dbReference type="PATRIC" id="fig|1262449.3.peg.1477"/>
<reference evidence="10 11" key="3">
    <citation type="journal article" name="Genome Announc.">
        <title>Improved Draft Genome Sequence of Clostridium pasteurianum Strain ATCC 6013 (DSM 525) Using a Hybrid Next-Generation Sequencing Approach.</title>
        <authorList>
            <person name="Pyne M.E."/>
            <person name="Utturkar S."/>
            <person name="Brown S.D."/>
            <person name="Moo-Young M."/>
            <person name="Chung D.A."/>
            <person name="Chou C.P."/>
        </authorList>
    </citation>
    <scope>NUCLEOTIDE SEQUENCE [LARGE SCALE GENOMIC DNA]</scope>
    <source>
        <strain evidence="10 11">ATCC 6013</strain>
    </source>
</reference>
<reference evidence="10" key="2">
    <citation type="submission" date="2015-10" db="EMBL/GenBank/DDBJ databases">
        <title>Improved Draft Genome Sequence of Clostridium pasteurianum Strain ATCC 6013 (DSM 525) Using a Hybrid Next-Generation Sequencing Approach.</title>
        <authorList>
            <person name="Pyne M.E."/>
            <person name="Utturkar S.M."/>
            <person name="Brown S.D."/>
            <person name="Moo-Young M."/>
            <person name="Chung D.A."/>
            <person name="Chou P.C."/>
        </authorList>
    </citation>
    <scope>NUCLEOTIDE SEQUENCE</scope>
    <source>
        <strain evidence="10">ATCC 6013</strain>
    </source>
</reference>
<dbReference type="Proteomes" id="UP000028042">
    <property type="component" value="Unassembled WGS sequence"/>
</dbReference>
<evidence type="ECO:0000259" key="8">
    <source>
        <dbReference type="Pfam" id="PF21982"/>
    </source>
</evidence>
<evidence type="ECO:0000259" key="7">
    <source>
        <dbReference type="Pfam" id="PF21981"/>
    </source>
</evidence>
<dbReference type="Gene3D" id="1.10.10.10">
    <property type="entry name" value="Winged helix-like DNA-binding domain superfamily/Winged helix DNA-binding domain"/>
    <property type="match status" value="3"/>
</dbReference>
<keyword evidence="12" id="KW-1185">Reference proteome</keyword>
<name>A0A0H3J2N6_CLOPA</name>
<dbReference type="AlphaFoldDB" id="A0A0H3J2N6"/>
<dbReference type="RefSeq" id="WP_003443511.1">
    <property type="nucleotide sequence ID" value="NZ_JPGY02000001.1"/>
</dbReference>
<evidence type="ECO:0000313" key="11">
    <source>
        <dbReference type="Proteomes" id="UP000028042"/>
    </source>
</evidence>
<gene>
    <name evidence="5 9" type="primary">recX</name>
    <name evidence="9" type="ORF">CLPA_c16390</name>
    <name evidence="10" type="ORF">CP6013_01537</name>
</gene>
<proteinExistence type="inferred from homology"/>
<dbReference type="InterPro" id="IPR053925">
    <property type="entry name" value="RecX_HTH_3rd"/>
</dbReference>
<feature type="domain" description="RecX third three-helical" evidence="7">
    <location>
        <begin position="227"/>
        <end position="271"/>
    </location>
</feature>
<dbReference type="HAMAP" id="MF_01114">
    <property type="entry name" value="RecX"/>
    <property type="match status" value="1"/>
</dbReference>
<dbReference type="Pfam" id="PF21982">
    <property type="entry name" value="RecX_HTH1"/>
    <property type="match status" value="1"/>
</dbReference>
<dbReference type="Proteomes" id="UP000030905">
    <property type="component" value="Chromosome"/>
</dbReference>
<evidence type="ECO:0000256" key="3">
    <source>
        <dbReference type="ARBA" id="ARBA00018111"/>
    </source>
</evidence>
<evidence type="ECO:0000256" key="1">
    <source>
        <dbReference type="ARBA" id="ARBA00004496"/>
    </source>
</evidence>
<evidence type="ECO:0000256" key="2">
    <source>
        <dbReference type="ARBA" id="ARBA00009695"/>
    </source>
</evidence>
<comment type="function">
    <text evidence="5">Modulates RecA activity.</text>
</comment>
<dbReference type="InterPro" id="IPR053924">
    <property type="entry name" value="RecX_HTH_2nd"/>
</dbReference>
<dbReference type="GO" id="GO:0005737">
    <property type="term" value="C:cytoplasm"/>
    <property type="evidence" value="ECO:0007669"/>
    <property type="project" value="UniProtKB-SubCell"/>
</dbReference>
<dbReference type="EMBL" id="CP009268">
    <property type="protein sequence ID" value="AJA51702.1"/>
    <property type="molecule type" value="Genomic_DNA"/>
</dbReference>
<evidence type="ECO:0000313" key="9">
    <source>
        <dbReference type="EMBL" id="AJA51702.1"/>
    </source>
</evidence>
<organism evidence="9 12">
    <name type="scientific">Clostridium pasteurianum DSM 525 = ATCC 6013</name>
    <dbReference type="NCBI Taxonomy" id="1262449"/>
    <lineage>
        <taxon>Bacteria</taxon>
        <taxon>Bacillati</taxon>
        <taxon>Bacillota</taxon>
        <taxon>Clostridia</taxon>
        <taxon>Eubacteriales</taxon>
        <taxon>Clostridiaceae</taxon>
        <taxon>Clostridium</taxon>
    </lineage>
</organism>
<keyword evidence="4 5" id="KW-0963">Cytoplasm</keyword>
<dbReference type="InterPro" id="IPR036388">
    <property type="entry name" value="WH-like_DNA-bd_sf"/>
</dbReference>